<proteinExistence type="predicted"/>
<evidence type="ECO:0000313" key="1">
    <source>
        <dbReference type="EMBL" id="OSJ30567.1"/>
    </source>
</evidence>
<accession>A0ABX3X5K8</accession>
<sequence length="199" mass="22590">MLATESNTAPRIPLLRVFEIELKDQAMLESLSTGYEEGKEKYIGFLAALSLKRHFLSVALQKPSDCHYEASARILLCEIEIPDFPEPLQPTLSAAMSRFTPRKRVTLSGSLTPHYWSDADRMDVVGNIFLALVDRKLRREDVLVRMKEFKKQHNDMFSYKDYGSARAPLSLDAAIFAEGNTRRGETIKTGLWSPESIYS</sequence>
<dbReference type="EMBL" id="NAFK01000153">
    <property type="protein sequence ID" value="OSJ30567.1"/>
    <property type="molecule type" value="Genomic_DNA"/>
</dbReference>
<gene>
    <name evidence="1" type="ORF">BST63_12355</name>
</gene>
<name>A0ABX3X5K8_9BRAD</name>
<dbReference type="Proteomes" id="UP000193884">
    <property type="component" value="Unassembled WGS sequence"/>
</dbReference>
<keyword evidence="2" id="KW-1185">Reference proteome</keyword>
<reference evidence="1 2" key="1">
    <citation type="submission" date="2017-03" db="EMBL/GenBank/DDBJ databases">
        <title>Whole genome sequences of fourteen strains of Bradyrhizobium canariense and one strain of Bradyrhizobium japonicum isolated from Lupinus (Papilionoideae: Genisteae) species in Algeria.</title>
        <authorList>
            <person name="Crovadore J."/>
            <person name="Chekireb D."/>
            <person name="Brachmann A."/>
            <person name="Chablais R."/>
            <person name="Cochard B."/>
            <person name="Lefort F."/>
        </authorList>
    </citation>
    <scope>NUCLEOTIDE SEQUENCE [LARGE SCALE GENOMIC DNA]</scope>
    <source>
        <strain evidence="1 2">UBMAN05</strain>
    </source>
</reference>
<evidence type="ECO:0000313" key="2">
    <source>
        <dbReference type="Proteomes" id="UP000193884"/>
    </source>
</evidence>
<organism evidence="1 2">
    <name type="scientific">Bradyrhizobium canariense</name>
    <dbReference type="NCBI Taxonomy" id="255045"/>
    <lineage>
        <taxon>Bacteria</taxon>
        <taxon>Pseudomonadati</taxon>
        <taxon>Pseudomonadota</taxon>
        <taxon>Alphaproteobacteria</taxon>
        <taxon>Hyphomicrobiales</taxon>
        <taxon>Nitrobacteraceae</taxon>
        <taxon>Bradyrhizobium</taxon>
    </lineage>
</organism>
<dbReference type="RefSeq" id="WP_085384205.1">
    <property type="nucleotide sequence ID" value="NZ_NAFJ01000130.1"/>
</dbReference>
<protein>
    <submittedName>
        <fullName evidence="1">Uncharacterized protein</fullName>
    </submittedName>
</protein>
<comment type="caution">
    <text evidence="1">The sequence shown here is derived from an EMBL/GenBank/DDBJ whole genome shotgun (WGS) entry which is preliminary data.</text>
</comment>